<evidence type="ECO:0000313" key="2">
    <source>
        <dbReference type="EMBL" id="OHV42162.1"/>
    </source>
</evidence>
<accession>A0A1S1RA71</accession>
<name>A0A1S1RA71_9ACTN</name>
<proteinExistence type="predicted"/>
<reference evidence="3" key="1">
    <citation type="submission" date="2016-07" db="EMBL/GenBank/DDBJ databases">
        <title>Frankia sp. NRRL B-16219 Genome sequencing.</title>
        <authorList>
            <person name="Ghodhbane-Gtari F."/>
            <person name="Swanson E."/>
            <person name="Gueddou A."/>
            <person name="Louati M."/>
            <person name="Nouioui I."/>
            <person name="Hezbri K."/>
            <person name="Abebe-Akele F."/>
            <person name="Simpson S."/>
            <person name="Morris K."/>
            <person name="Thomas K."/>
            <person name="Gtari M."/>
            <person name="Tisa L.S."/>
        </authorList>
    </citation>
    <scope>NUCLEOTIDE SEQUENCE [LARGE SCALE GENOMIC DNA]</scope>
    <source>
        <strain evidence="3">NRRL B-16219</strain>
    </source>
</reference>
<dbReference type="EMBL" id="MAXA01000047">
    <property type="protein sequence ID" value="OHV42162.1"/>
    <property type="molecule type" value="Genomic_DNA"/>
</dbReference>
<keyword evidence="1" id="KW-0472">Membrane</keyword>
<evidence type="ECO:0000256" key="1">
    <source>
        <dbReference type="SAM" id="Phobius"/>
    </source>
</evidence>
<dbReference type="AlphaFoldDB" id="A0A1S1RA71"/>
<keyword evidence="3" id="KW-1185">Reference proteome</keyword>
<sequence>MIDLDPTLHHRLARPVDPAPGRSLTARAAGGLAVTLGGLAIGISSAVIALYGLGAAIVTYRLWPL</sequence>
<keyword evidence="1" id="KW-0812">Transmembrane</keyword>
<feature type="transmembrane region" description="Helical" evidence="1">
    <location>
        <begin position="39"/>
        <end position="63"/>
    </location>
</feature>
<protein>
    <submittedName>
        <fullName evidence="2">Uncharacterized protein</fullName>
    </submittedName>
</protein>
<gene>
    <name evidence="2" type="ORF">BBK14_11105</name>
</gene>
<evidence type="ECO:0000313" key="3">
    <source>
        <dbReference type="Proteomes" id="UP000179769"/>
    </source>
</evidence>
<dbReference type="RefSeq" id="WP_071060183.1">
    <property type="nucleotide sequence ID" value="NZ_MAXA01000047.1"/>
</dbReference>
<dbReference type="Proteomes" id="UP000179769">
    <property type="component" value="Unassembled WGS sequence"/>
</dbReference>
<organism evidence="2 3">
    <name type="scientific">Parafrankia soli</name>
    <dbReference type="NCBI Taxonomy" id="2599596"/>
    <lineage>
        <taxon>Bacteria</taxon>
        <taxon>Bacillati</taxon>
        <taxon>Actinomycetota</taxon>
        <taxon>Actinomycetes</taxon>
        <taxon>Frankiales</taxon>
        <taxon>Frankiaceae</taxon>
        <taxon>Parafrankia</taxon>
    </lineage>
</organism>
<keyword evidence="1" id="KW-1133">Transmembrane helix</keyword>
<comment type="caution">
    <text evidence="2">The sequence shown here is derived from an EMBL/GenBank/DDBJ whole genome shotgun (WGS) entry which is preliminary data.</text>
</comment>